<evidence type="ECO:0008006" key="5">
    <source>
        <dbReference type="Google" id="ProtNLM"/>
    </source>
</evidence>
<feature type="transmembrane region" description="Helical" evidence="2">
    <location>
        <begin position="48"/>
        <end position="69"/>
    </location>
</feature>
<organism evidence="3 4">
    <name type="scientific">Gryllotalpicola koreensis</name>
    <dbReference type="NCBI Taxonomy" id="993086"/>
    <lineage>
        <taxon>Bacteria</taxon>
        <taxon>Bacillati</taxon>
        <taxon>Actinomycetota</taxon>
        <taxon>Actinomycetes</taxon>
        <taxon>Micrococcales</taxon>
        <taxon>Microbacteriaceae</taxon>
        <taxon>Gryllotalpicola</taxon>
    </lineage>
</organism>
<keyword evidence="2" id="KW-1133">Transmembrane helix</keyword>
<feature type="region of interest" description="Disordered" evidence="1">
    <location>
        <begin position="1"/>
        <end position="20"/>
    </location>
</feature>
<dbReference type="InterPro" id="IPR036259">
    <property type="entry name" value="MFS_trans_sf"/>
</dbReference>
<comment type="caution">
    <text evidence="3">The sequence shown here is derived from an EMBL/GenBank/DDBJ whole genome shotgun (WGS) entry which is preliminary data.</text>
</comment>
<dbReference type="EMBL" id="BAABBW010000001">
    <property type="protein sequence ID" value="GAA4167465.1"/>
    <property type="molecule type" value="Genomic_DNA"/>
</dbReference>
<reference evidence="4" key="1">
    <citation type="journal article" date="2019" name="Int. J. Syst. Evol. Microbiol.">
        <title>The Global Catalogue of Microorganisms (GCM) 10K type strain sequencing project: providing services to taxonomists for standard genome sequencing and annotation.</title>
        <authorList>
            <consortium name="The Broad Institute Genomics Platform"/>
            <consortium name="The Broad Institute Genome Sequencing Center for Infectious Disease"/>
            <person name="Wu L."/>
            <person name="Ma J."/>
        </authorList>
    </citation>
    <scope>NUCLEOTIDE SEQUENCE [LARGE SCALE GENOMIC DNA]</scope>
    <source>
        <strain evidence="4">JCM 17591</strain>
    </source>
</reference>
<keyword evidence="4" id="KW-1185">Reference proteome</keyword>
<proteinExistence type="predicted"/>
<feature type="transmembrane region" description="Helical" evidence="2">
    <location>
        <begin position="81"/>
        <end position="104"/>
    </location>
</feature>
<dbReference type="SUPFAM" id="SSF103473">
    <property type="entry name" value="MFS general substrate transporter"/>
    <property type="match status" value="1"/>
</dbReference>
<evidence type="ECO:0000313" key="3">
    <source>
        <dbReference type="EMBL" id="GAA4167465.1"/>
    </source>
</evidence>
<protein>
    <recommendedName>
        <fullName evidence="5">Potassium transporter Trk</fullName>
    </recommendedName>
</protein>
<evidence type="ECO:0000256" key="2">
    <source>
        <dbReference type="SAM" id="Phobius"/>
    </source>
</evidence>
<keyword evidence="2" id="KW-0472">Membrane</keyword>
<keyword evidence="2" id="KW-0812">Transmembrane</keyword>
<name>A0ABP7ZPR4_9MICO</name>
<gene>
    <name evidence="3" type="ORF">GCM10022287_01020</name>
</gene>
<evidence type="ECO:0000313" key="4">
    <source>
        <dbReference type="Proteomes" id="UP001501079"/>
    </source>
</evidence>
<dbReference type="Proteomes" id="UP001501079">
    <property type="component" value="Unassembled WGS sequence"/>
</dbReference>
<evidence type="ECO:0000256" key="1">
    <source>
        <dbReference type="SAM" id="MobiDB-lite"/>
    </source>
</evidence>
<sequence length="137" mass="14913">MTDERPDTPEPAIEPEAGPEFEVEGPAYDERVEPALVEVRRTPNYWNFMVLFAVLAGIAITIITFSLPYDAETATYSRGTVYGFALLFSVAFGLALGAVIALIAERVSRRSIRLVEAEKITGRLKDGDADSTASNGQ</sequence>
<dbReference type="RefSeq" id="WP_344751292.1">
    <property type="nucleotide sequence ID" value="NZ_BAABBW010000001.1"/>
</dbReference>
<accession>A0ABP7ZPR4</accession>